<organism evidence="3">
    <name type="scientific">Nippostrongylus brasiliensis</name>
    <name type="common">Rat hookworm</name>
    <dbReference type="NCBI Taxonomy" id="27835"/>
    <lineage>
        <taxon>Eukaryota</taxon>
        <taxon>Metazoa</taxon>
        <taxon>Ecdysozoa</taxon>
        <taxon>Nematoda</taxon>
        <taxon>Chromadorea</taxon>
        <taxon>Rhabditida</taxon>
        <taxon>Rhabditina</taxon>
        <taxon>Rhabditomorpha</taxon>
        <taxon>Strongyloidea</taxon>
        <taxon>Heligmosomidae</taxon>
        <taxon>Nippostrongylus</taxon>
    </lineage>
</organism>
<reference evidence="1 2" key="2">
    <citation type="submission" date="2018-11" db="EMBL/GenBank/DDBJ databases">
        <authorList>
            <consortium name="Pathogen Informatics"/>
        </authorList>
    </citation>
    <scope>NUCLEOTIDE SEQUENCE [LARGE SCALE GENOMIC DNA]</scope>
</reference>
<accession>A0A0N4YBN3</accession>
<proteinExistence type="predicted"/>
<dbReference type="Proteomes" id="UP000271162">
    <property type="component" value="Unassembled WGS sequence"/>
</dbReference>
<reference evidence="3" key="1">
    <citation type="submission" date="2017-02" db="UniProtKB">
        <authorList>
            <consortium name="WormBaseParasite"/>
        </authorList>
    </citation>
    <scope>IDENTIFICATION</scope>
</reference>
<evidence type="ECO:0000313" key="3">
    <source>
        <dbReference type="WBParaSite" id="NBR_0001388401-mRNA-1"/>
    </source>
</evidence>
<dbReference type="EMBL" id="UYSL01021174">
    <property type="protein sequence ID" value="VDL77474.1"/>
    <property type="molecule type" value="Genomic_DNA"/>
</dbReference>
<sequence length="138" mass="15077">MKVVSKDQFASSSVAAEGSITFERHVVDHWHDGSDEGYCGDSLVTFLAITIADRDAVVAGVWNGPAVNCEQNPSAQKTVVWAGSDEIPCYEAERLLFVGTLCEHTCVLLPRIVLNCRPKHPTVVHRIKPRSVCNSCPN</sequence>
<dbReference type="WBParaSite" id="NBR_0001388401-mRNA-1">
    <property type="protein sequence ID" value="NBR_0001388401-mRNA-1"/>
    <property type="gene ID" value="NBR_0001388401"/>
</dbReference>
<keyword evidence="2" id="KW-1185">Reference proteome</keyword>
<name>A0A0N4YBN3_NIPBR</name>
<protein>
    <submittedName>
        <fullName evidence="1 3">Uncharacterized protein</fullName>
    </submittedName>
</protein>
<gene>
    <name evidence="1" type="ORF">NBR_LOCUS13885</name>
</gene>
<evidence type="ECO:0000313" key="1">
    <source>
        <dbReference type="EMBL" id="VDL77474.1"/>
    </source>
</evidence>
<dbReference type="AlphaFoldDB" id="A0A0N4YBN3"/>
<evidence type="ECO:0000313" key="2">
    <source>
        <dbReference type="Proteomes" id="UP000271162"/>
    </source>
</evidence>